<dbReference type="Proteomes" id="UP000823388">
    <property type="component" value="Chromosome 9N"/>
</dbReference>
<comment type="caution">
    <text evidence="2">The sequence shown here is derived from an EMBL/GenBank/DDBJ whole genome shotgun (WGS) entry which is preliminary data.</text>
</comment>
<dbReference type="EMBL" id="CM029054">
    <property type="protein sequence ID" value="KAG2534814.1"/>
    <property type="molecule type" value="Genomic_DNA"/>
</dbReference>
<evidence type="ECO:0000256" key="1">
    <source>
        <dbReference type="SAM" id="MobiDB-lite"/>
    </source>
</evidence>
<protein>
    <submittedName>
        <fullName evidence="2">Uncharacterized protein</fullName>
    </submittedName>
</protein>
<reference evidence="2" key="1">
    <citation type="submission" date="2020-05" db="EMBL/GenBank/DDBJ databases">
        <title>WGS assembly of Panicum virgatum.</title>
        <authorList>
            <person name="Lovell J.T."/>
            <person name="Jenkins J."/>
            <person name="Shu S."/>
            <person name="Juenger T.E."/>
            <person name="Schmutz J."/>
        </authorList>
    </citation>
    <scope>NUCLEOTIDE SEQUENCE</scope>
    <source>
        <strain evidence="2">AP13</strain>
    </source>
</reference>
<proteinExistence type="predicted"/>
<evidence type="ECO:0000313" key="2">
    <source>
        <dbReference type="EMBL" id="KAG2534814.1"/>
    </source>
</evidence>
<gene>
    <name evidence="2" type="ORF">PVAP13_9NG086400</name>
</gene>
<name>A0A8T0MHZ0_PANVG</name>
<evidence type="ECO:0000313" key="3">
    <source>
        <dbReference type="Proteomes" id="UP000823388"/>
    </source>
</evidence>
<feature type="compositionally biased region" description="Pro residues" evidence="1">
    <location>
        <begin position="16"/>
        <end position="25"/>
    </location>
</feature>
<accession>A0A8T0MHZ0</accession>
<sequence>MWPAGATSASRRSLLPTPPPPPPDGAPLLPGRWRCLRLTPPLLLMALPPPSSWSVPDNVPPVADPGTGAAHRPLLASPCVFPHSWRRSPVPNAAQSSHRHSASPICPPVSGDPPPACLPISLSIIELY</sequence>
<feature type="region of interest" description="Disordered" evidence="1">
    <location>
        <begin position="1"/>
        <end position="30"/>
    </location>
</feature>
<keyword evidence="3" id="KW-1185">Reference proteome</keyword>
<feature type="region of interest" description="Disordered" evidence="1">
    <location>
        <begin position="90"/>
        <end position="112"/>
    </location>
</feature>
<dbReference type="AlphaFoldDB" id="A0A8T0MHZ0"/>
<organism evidence="2 3">
    <name type="scientific">Panicum virgatum</name>
    <name type="common">Blackwell switchgrass</name>
    <dbReference type="NCBI Taxonomy" id="38727"/>
    <lineage>
        <taxon>Eukaryota</taxon>
        <taxon>Viridiplantae</taxon>
        <taxon>Streptophyta</taxon>
        <taxon>Embryophyta</taxon>
        <taxon>Tracheophyta</taxon>
        <taxon>Spermatophyta</taxon>
        <taxon>Magnoliopsida</taxon>
        <taxon>Liliopsida</taxon>
        <taxon>Poales</taxon>
        <taxon>Poaceae</taxon>
        <taxon>PACMAD clade</taxon>
        <taxon>Panicoideae</taxon>
        <taxon>Panicodae</taxon>
        <taxon>Paniceae</taxon>
        <taxon>Panicinae</taxon>
        <taxon>Panicum</taxon>
        <taxon>Panicum sect. Hiantes</taxon>
    </lineage>
</organism>